<keyword evidence="1" id="KW-0540">Nuclease</keyword>
<keyword evidence="3" id="KW-0378">Hydrolase</keyword>
<dbReference type="Pfam" id="PF00565">
    <property type="entry name" value="SNase"/>
    <property type="match status" value="1"/>
</dbReference>
<keyword evidence="8" id="KW-1185">Reference proteome</keyword>
<dbReference type="Proteomes" id="UP001371218">
    <property type="component" value="Unassembled WGS sequence"/>
</dbReference>
<feature type="region of interest" description="Disordered" evidence="4">
    <location>
        <begin position="120"/>
        <end position="167"/>
    </location>
</feature>
<dbReference type="Gene3D" id="2.40.50.90">
    <property type="match status" value="1"/>
</dbReference>
<evidence type="ECO:0000313" key="7">
    <source>
        <dbReference type="EMBL" id="MEK8030250.1"/>
    </source>
</evidence>
<dbReference type="InterPro" id="IPR016071">
    <property type="entry name" value="Staphylococal_nuclease_OB-fold"/>
</dbReference>
<feature type="signal peptide" evidence="5">
    <location>
        <begin position="1"/>
        <end position="23"/>
    </location>
</feature>
<proteinExistence type="predicted"/>
<evidence type="ECO:0000256" key="2">
    <source>
        <dbReference type="ARBA" id="ARBA00022759"/>
    </source>
</evidence>
<protein>
    <submittedName>
        <fullName evidence="7">Thermonuclease family protein</fullName>
    </submittedName>
</protein>
<evidence type="ECO:0000256" key="4">
    <source>
        <dbReference type="SAM" id="MobiDB-lite"/>
    </source>
</evidence>
<dbReference type="PROSITE" id="PS50830">
    <property type="entry name" value="TNASE_3"/>
    <property type="match status" value="1"/>
</dbReference>
<dbReference type="PANTHER" id="PTHR12302:SF3">
    <property type="entry name" value="SERINE_THREONINE-PROTEIN KINASE 31"/>
    <property type="match status" value="1"/>
</dbReference>
<evidence type="ECO:0000313" key="8">
    <source>
        <dbReference type="Proteomes" id="UP001371218"/>
    </source>
</evidence>
<feature type="domain" description="TNase-like" evidence="6">
    <location>
        <begin position="22"/>
        <end position="144"/>
    </location>
</feature>
<gene>
    <name evidence="7" type="ORF">AACH06_05385</name>
</gene>
<keyword evidence="2" id="KW-0255">Endonuclease</keyword>
<feature type="chain" id="PRO_5047338990" evidence="5">
    <location>
        <begin position="24"/>
        <end position="167"/>
    </location>
</feature>
<comment type="caution">
    <text evidence="7">The sequence shown here is derived from an EMBL/GenBank/DDBJ whole genome shotgun (WGS) entry which is preliminary data.</text>
</comment>
<dbReference type="SMART" id="SM00318">
    <property type="entry name" value="SNc"/>
    <property type="match status" value="1"/>
</dbReference>
<evidence type="ECO:0000256" key="5">
    <source>
        <dbReference type="SAM" id="SignalP"/>
    </source>
</evidence>
<evidence type="ECO:0000259" key="6">
    <source>
        <dbReference type="PROSITE" id="PS50830"/>
    </source>
</evidence>
<evidence type="ECO:0000256" key="3">
    <source>
        <dbReference type="ARBA" id="ARBA00022801"/>
    </source>
</evidence>
<accession>A0ABU9BJX0</accession>
<dbReference type="InterPro" id="IPR035437">
    <property type="entry name" value="SNase_OB-fold_sf"/>
</dbReference>
<feature type="compositionally biased region" description="Basic and acidic residues" evidence="4">
    <location>
        <begin position="146"/>
        <end position="159"/>
    </location>
</feature>
<evidence type="ECO:0000256" key="1">
    <source>
        <dbReference type="ARBA" id="ARBA00022722"/>
    </source>
</evidence>
<sequence>MRGLASSLWAGLLISLCPGAAWALTGTASHVSDGDTLWLRPSGGGKPVKLRLQGLDAPEICQAGGAAARAALDRLVAHRTLQVDTLGRDAWGRTLARISVDQHDLGARLVLEGHAWSDRFHDDPGPYAAEEATARRGHRGLFAQPRPERPRDFRQRHGPCEPGSGLH</sequence>
<reference evidence="7 8" key="1">
    <citation type="submission" date="2024-04" db="EMBL/GenBank/DDBJ databases">
        <title>Novel species of the genus Ideonella isolated from streams.</title>
        <authorList>
            <person name="Lu H."/>
        </authorList>
    </citation>
    <scope>NUCLEOTIDE SEQUENCE [LARGE SCALE GENOMIC DNA]</scope>
    <source>
        <strain evidence="7 8">DXS29W</strain>
    </source>
</reference>
<keyword evidence="5" id="KW-0732">Signal</keyword>
<organism evidence="7 8">
    <name type="scientific">Ideonella lacteola</name>
    <dbReference type="NCBI Taxonomy" id="2984193"/>
    <lineage>
        <taxon>Bacteria</taxon>
        <taxon>Pseudomonadati</taxon>
        <taxon>Pseudomonadota</taxon>
        <taxon>Betaproteobacteria</taxon>
        <taxon>Burkholderiales</taxon>
        <taxon>Sphaerotilaceae</taxon>
        <taxon>Ideonella</taxon>
    </lineage>
</organism>
<dbReference type="SUPFAM" id="SSF50199">
    <property type="entry name" value="Staphylococcal nuclease"/>
    <property type="match status" value="1"/>
</dbReference>
<dbReference type="RefSeq" id="WP_341424598.1">
    <property type="nucleotide sequence ID" value="NZ_JBBUTG010000002.1"/>
</dbReference>
<dbReference type="PANTHER" id="PTHR12302">
    <property type="entry name" value="EBNA2 BINDING PROTEIN P100"/>
    <property type="match status" value="1"/>
</dbReference>
<name>A0ABU9BJX0_9BURK</name>
<dbReference type="EMBL" id="JBBUTG010000002">
    <property type="protein sequence ID" value="MEK8030250.1"/>
    <property type="molecule type" value="Genomic_DNA"/>
</dbReference>